<dbReference type="GO" id="GO:0051539">
    <property type="term" value="F:4 iron, 4 sulfur cluster binding"/>
    <property type="evidence" value="ECO:0007669"/>
    <property type="project" value="UniProtKB-KW"/>
</dbReference>
<dbReference type="GO" id="GO:0046872">
    <property type="term" value="F:metal ion binding"/>
    <property type="evidence" value="ECO:0007669"/>
    <property type="project" value="UniProtKB-KW"/>
</dbReference>
<dbReference type="InterPro" id="IPR050572">
    <property type="entry name" value="Fe-S_Ferredoxin"/>
</dbReference>
<feature type="region of interest" description="Disordered" evidence="5">
    <location>
        <begin position="644"/>
        <end position="676"/>
    </location>
</feature>
<proteinExistence type="predicted"/>
<feature type="compositionally biased region" description="Basic and acidic residues" evidence="5">
    <location>
        <begin position="661"/>
        <end position="670"/>
    </location>
</feature>
<dbReference type="Gene3D" id="3.30.70.20">
    <property type="match status" value="2"/>
</dbReference>
<evidence type="ECO:0000259" key="6">
    <source>
        <dbReference type="PROSITE" id="PS51379"/>
    </source>
</evidence>
<dbReference type="EMBL" id="BMZS01000003">
    <property type="protein sequence ID" value="GHD45754.1"/>
    <property type="molecule type" value="Genomic_DNA"/>
</dbReference>
<keyword evidence="8" id="KW-1185">Reference proteome</keyword>
<dbReference type="PROSITE" id="PS51379">
    <property type="entry name" value="4FE4S_FER_2"/>
    <property type="match status" value="3"/>
</dbReference>
<reference evidence="7" key="1">
    <citation type="journal article" date="2014" name="Int. J. Syst. Evol. Microbiol.">
        <title>Complete genome sequence of Corynebacterium casei LMG S-19264T (=DSM 44701T), isolated from a smear-ripened cheese.</title>
        <authorList>
            <consortium name="US DOE Joint Genome Institute (JGI-PGF)"/>
            <person name="Walter F."/>
            <person name="Albersmeier A."/>
            <person name="Kalinowski J."/>
            <person name="Ruckert C."/>
        </authorList>
    </citation>
    <scope>NUCLEOTIDE SEQUENCE</scope>
    <source>
        <strain evidence="7">KCTC 42651</strain>
    </source>
</reference>
<evidence type="ECO:0000313" key="7">
    <source>
        <dbReference type="EMBL" id="GHD45754.1"/>
    </source>
</evidence>
<dbReference type="PROSITE" id="PS00198">
    <property type="entry name" value="4FE4S_FER_1"/>
    <property type="match status" value="3"/>
</dbReference>
<dbReference type="Proteomes" id="UP000630353">
    <property type="component" value="Unassembled WGS sequence"/>
</dbReference>
<evidence type="ECO:0000256" key="5">
    <source>
        <dbReference type="SAM" id="MobiDB-lite"/>
    </source>
</evidence>
<evidence type="ECO:0000256" key="1">
    <source>
        <dbReference type="ARBA" id="ARBA00022485"/>
    </source>
</evidence>
<sequence length="676" mass="71271">MRRGDRTVLICDCGGTMDIDGRKLAKACGGTGDEVFTALCRREIGRFVDALGGDGPLDVGCIQESPVFAEVAEDHDAGGRVGFFNIRETAGWSDEGAGALPKMAALIAEAALPVPASRALTLTSEGTCLVYGSGQTVLDAARRLSDALSVTCMMLDADDALPPTSVDFPIVTGRIRQATGRFGAFEVTVDRFAERTPFVRNGFGFERPVDGARSECDVIVDLSGEPTLFPAPEKRDGYLRADPRDPASVLTVLLEASTLVGEFEKPIYVNVDQGLCAHSRNRKTGCTRCLDLCPAGAIAPDGDAVAVDPALCGGCGLCAGACPTSAITYAYPDVQSVHQRIMTLAAAYRDAGGRAPRLLVHDDKAGTRLIEAAARYGRGLPADAIPMAVNEVGQVGHDILLGALAQGFQEVVLLTDPQRPDDYAGLAAQIAVTEAILTGLGDAGGRVRVLDTGDPEALSESLFGSRPATILPTATFVPLGRKKAITRLAAKGLAAALGASVEAVPLPEGAPYGRVAVDTGGCTLCLACVSACPAGALQDNPDRPQLLFQEDACVQCGLCATTCPEKVITLEPRYALADSALSAQLLFEDEPYACISCGKEFGTKRSIEAIVSRLSGKHWMFATGDRANLIRMCEDCRVQVQFQSTDNPMAGPPRRVPRTTADYERAREEGRELDDE</sequence>
<protein>
    <submittedName>
        <fullName evidence="7">Ferredoxin</fullName>
    </submittedName>
</protein>
<dbReference type="InterPro" id="IPR017896">
    <property type="entry name" value="4Fe4S_Fe-S-bd"/>
</dbReference>
<dbReference type="SUPFAM" id="SSF54862">
    <property type="entry name" value="4Fe-4S ferredoxins"/>
    <property type="match status" value="1"/>
</dbReference>
<dbReference type="PANTHER" id="PTHR43687">
    <property type="entry name" value="ADENYLYLSULFATE REDUCTASE, BETA SUBUNIT"/>
    <property type="match status" value="1"/>
</dbReference>
<dbReference type="Pfam" id="PF00037">
    <property type="entry name" value="Fer4"/>
    <property type="match status" value="1"/>
</dbReference>
<dbReference type="InterPro" id="IPR017900">
    <property type="entry name" value="4Fe4S_Fe_S_CS"/>
</dbReference>
<keyword evidence="3" id="KW-0408">Iron</keyword>
<keyword evidence="2" id="KW-0479">Metal-binding</keyword>
<feature type="domain" description="4Fe-4S ferredoxin-type" evidence="6">
    <location>
        <begin position="303"/>
        <end position="332"/>
    </location>
</feature>
<accession>A0A918XPW0</accession>
<dbReference type="Pfam" id="PF13187">
    <property type="entry name" value="Fer4_9"/>
    <property type="match status" value="1"/>
</dbReference>
<feature type="domain" description="4Fe-4S ferredoxin-type" evidence="6">
    <location>
        <begin position="544"/>
        <end position="573"/>
    </location>
</feature>
<evidence type="ECO:0000256" key="2">
    <source>
        <dbReference type="ARBA" id="ARBA00022723"/>
    </source>
</evidence>
<reference evidence="7" key="2">
    <citation type="submission" date="2020-09" db="EMBL/GenBank/DDBJ databases">
        <authorList>
            <person name="Sun Q."/>
            <person name="Kim S."/>
        </authorList>
    </citation>
    <scope>NUCLEOTIDE SEQUENCE</scope>
    <source>
        <strain evidence="7">KCTC 42651</strain>
    </source>
</reference>
<keyword evidence="4" id="KW-0411">Iron-sulfur</keyword>
<name>A0A918XPW0_9PROT</name>
<organism evidence="7 8">
    <name type="scientific">Thalassobaculum fulvum</name>
    <dbReference type="NCBI Taxonomy" id="1633335"/>
    <lineage>
        <taxon>Bacteria</taxon>
        <taxon>Pseudomonadati</taxon>
        <taxon>Pseudomonadota</taxon>
        <taxon>Alphaproteobacteria</taxon>
        <taxon>Rhodospirillales</taxon>
        <taxon>Thalassobaculaceae</taxon>
        <taxon>Thalassobaculum</taxon>
    </lineage>
</organism>
<dbReference type="AlphaFoldDB" id="A0A918XPW0"/>
<dbReference type="RefSeq" id="WP_189988255.1">
    <property type="nucleotide sequence ID" value="NZ_BMZS01000003.1"/>
</dbReference>
<comment type="caution">
    <text evidence="7">The sequence shown here is derived from an EMBL/GenBank/DDBJ whole genome shotgun (WGS) entry which is preliminary data.</text>
</comment>
<evidence type="ECO:0000256" key="4">
    <source>
        <dbReference type="ARBA" id="ARBA00023014"/>
    </source>
</evidence>
<feature type="domain" description="4Fe-4S ferredoxin-type" evidence="6">
    <location>
        <begin position="513"/>
        <end position="542"/>
    </location>
</feature>
<keyword evidence="1" id="KW-0004">4Fe-4S</keyword>
<dbReference type="PANTHER" id="PTHR43687:SF4">
    <property type="entry name" value="BLR5484 PROTEIN"/>
    <property type="match status" value="1"/>
</dbReference>
<evidence type="ECO:0000256" key="3">
    <source>
        <dbReference type="ARBA" id="ARBA00023004"/>
    </source>
</evidence>
<gene>
    <name evidence="7" type="ORF">GCM10017083_14170</name>
</gene>
<evidence type="ECO:0000313" key="8">
    <source>
        <dbReference type="Proteomes" id="UP000630353"/>
    </source>
</evidence>